<dbReference type="AlphaFoldDB" id="A0A844WGS0"/>
<evidence type="ECO:0000313" key="7">
    <source>
        <dbReference type="Proteomes" id="UP000443843"/>
    </source>
</evidence>
<comment type="caution">
    <text evidence="6">The sequence shown here is derived from an EMBL/GenBank/DDBJ whole genome shotgun (WGS) entry which is preliminary data.</text>
</comment>
<dbReference type="EMBL" id="WNXQ01000010">
    <property type="protein sequence ID" value="MWB79369.1"/>
    <property type="molecule type" value="Genomic_DNA"/>
</dbReference>
<dbReference type="InterPro" id="IPR019819">
    <property type="entry name" value="Carboxylesterase_B_CS"/>
</dbReference>
<feature type="region of interest" description="Disordered" evidence="4">
    <location>
        <begin position="40"/>
        <end position="62"/>
    </location>
</feature>
<accession>A0A844WGS0</accession>
<feature type="compositionally biased region" description="Basic and acidic residues" evidence="4">
    <location>
        <begin position="100"/>
        <end position="112"/>
    </location>
</feature>
<dbReference type="Proteomes" id="UP000443843">
    <property type="component" value="Unassembled WGS sequence"/>
</dbReference>
<gene>
    <name evidence="6" type="ORF">GLS40_15120</name>
</gene>
<evidence type="ECO:0000256" key="1">
    <source>
        <dbReference type="ARBA" id="ARBA00005964"/>
    </source>
</evidence>
<evidence type="ECO:0000259" key="5">
    <source>
        <dbReference type="Pfam" id="PF00135"/>
    </source>
</evidence>
<dbReference type="PANTHER" id="PTHR11559">
    <property type="entry name" value="CARBOXYLESTERASE"/>
    <property type="match status" value="1"/>
</dbReference>
<evidence type="ECO:0000256" key="3">
    <source>
        <dbReference type="RuleBase" id="RU361235"/>
    </source>
</evidence>
<dbReference type="GO" id="GO:0016787">
    <property type="term" value="F:hydrolase activity"/>
    <property type="evidence" value="ECO:0007669"/>
    <property type="project" value="UniProtKB-KW"/>
</dbReference>
<proteinExistence type="inferred from homology"/>
<dbReference type="Pfam" id="PF00135">
    <property type="entry name" value="COesterase"/>
    <property type="match status" value="1"/>
</dbReference>
<dbReference type="EC" id="3.1.1.-" evidence="3"/>
<name>A0A844WGS0_9RHOB</name>
<evidence type="ECO:0000256" key="2">
    <source>
        <dbReference type="ARBA" id="ARBA00022801"/>
    </source>
</evidence>
<reference evidence="6 7" key="1">
    <citation type="submission" date="2019-11" db="EMBL/GenBank/DDBJ databases">
        <title>Pseudooceanicola pacifica sp. nov., isolated from deep-sea sediment of the Pacific Ocean.</title>
        <authorList>
            <person name="Lyu L."/>
        </authorList>
    </citation>
    <scope>NUCLEOTIDE SEQUENCE [LARGE SCALE GENOMIC DNA]</scope>
    <source>
        <strain evidence="6 7">216_PA32_1</strain>
    </source>
</reference>
<dbReference type="PROSITE" id="PS00122">
    <property type="entry name" value="CARBOXYLESTERASE_B_1"/>
    <property type="match status" value="1"/>
</dbReference>
<dbReference type="InterPro" id="IPR050309">
    <property type="entry name" value="Type-B_Carboxylest/Lipase"/>
</dbReference>
<organism evidence="6 7">
    <name type="scientific">Pseudooceanicola pacificus</name>
    <dbReference type="NCBI Taxonomy" id="2676438"/>
    <lineage>
        <taxon>Bacteria</taxon>
        <taxon>Pseudomonadati</taxon>
        <taxon>Pseudomonadota</taxon>
        <taxon>Alphaproteobacteria</taxon>
        <taxon>Rhodobacterales</taxon>
        <taxon>Paracoccaceae</taxon>
        <taxon>Pseudooceanicola</taxon>
    </lineage>
</organism>
<dbReference type="InterPro" id="IPR019826">
    <property type="entry name" value="Carboxylesterase_B_AS"/>
</dbReference>
<dbReference type="InterPro" id="IPR002018">
    <property type="entry name" value="CarbesteraseB"/>
</dbReference>
<dbReference type="InterPro" id="IPR029058">
    <property type="entry name" value="AB_hydrolase_fold"/>
</dbReference>
<feature type="domain" description="Carboxylesterase type B" evidence="5">
    <location>
        <begin position="114"/>
        <end position="594"/>
    </location>
</feature>
<comment type="similarity">
    <text evidence="1 3">Belongs to the type-B carboxylesterase/lipase family.</text>
</comment>
<keyword evidence="7" id="KW-1185">Reference proteome</keyword>
<evidence type="ECO:0000313" key="6">
    <source>
        <dbReference type="EMBL" id="MWB79369.1"/>
    </source>
</evidence>
<sequence>MISPRASLPLGIAPIRPHLPARQMVCHFGSVSGVLPTGQQAATRHHGAGDAGPPRRCGPCPSHPCQMRGRRILCGDRWPRKRYTAAWTTVPARPATPGRKRMDTAARDRETEGPVVSTGAGRLQGVRRNGVHVFRGVPYAQPPVGPLRFRAPQPVTPWDGVREARSWPQSSMQEQREEFAPLRWYRSAMPISEDCLYLNVFTPAPDTAKRPVMVWFHGGAFSTGAGTAPGFEGSALARRGDVVVVTVNHRLNVFGFFHPGEEAGESFADSTNASLLDLVAALEWVRDSIAAFGGDPDMVTIFGESGGGGKVGRLLGMPAAKGLFHRAVMQSSGMRSVSAEEARTAAAHLLAQFGLTPATADKLRGLPAADVLAARLKTVADLGFDAFEPVPGVSSLPEMPFADHPPSLSARIPLMIGTCQDEALYRLASLPGIYDITRDGAIDRFATVSNMDRSLASRIYDLYDAKAGNETPIDVYVDMLTDQRFRMNTLRVAAMKAEQGTAACFLYRFTWRSPMREGRLKSIHTIEVPFVFGTMDTAEELVGTGPELAPLSETVMGAWIAFARTGDPNHPGLPHWAPYDDVSHGTMLLDSDPTFAFDPPGPELAAMAEHRIGAGSYTRL</sequence>
<evidence type="ECO:0000256" key="4">
    <source>
        <dbReference type="SAM" id="MobiDB-lite"/>
    </source>
</evidence>
<keyword evidence="2 3" id="KW-0378">Hydrolase</keyword>
<dbReference type="PROSITE" id="PS00941">
    <property type="entry name" value="CARBOXYLESTERASE_B_2"/>
    <property type="match status" value="1"/>
</dbReference>
<dbReference type="Gene3D" id="3.40.50.1820">
    <property type="entry name" value="alpha/beta hydrolase"/>
    <property type="match status" value="1"/>
</dbReference>
<protein>
    <recommendedName>
        <fullName evidence="3">Carboxylic ester hydrolase</fullName>
        <ecNumber evidence="3">3.1.1.-</ecNumber>
    </recommendedName>
</protein>
<feature type="region of interest" description="Disordered" evidence="4">
    <location>
        <begin position="92"/>
        <end position="117"/>
    </location>
</feature>
<dbReference type="SUPFAM" id="SSF53474">
    <property type="entry name" value="alpha/beta-Hydrolases"/>
    <property type="match status" value="1"/>
</dbReference>